<dbReference type="Pfam" id="PF00196">
    <property type="entry name" value="GerE"/>
    <property type="match status" value="1"/>
</dbReference>
<dbReference type="InterPro" id="IPR039420">
    <property type="entry name" value="WalR-like"/>
</dbReference>
<name>A0ABT0SSI1_9GAMM</name>
<dbReference type="InterPro" id="IPR016032">
    <property type="entry name" value="Sig_transdc_resp-reg_C-effctor"/>
</dbReference>
<dbReference type="PROSITE" id="PS50043">
    <property type="entry name" value="HTH_LUXR_2"/>
    <property type="match status" value="1"/>
</dbReference>
<accession>A0ABT0SSI1</accession>
<evidence type="ECO:0000313" key="3">
    <source>
        <dbReference type="EMBL" id="MCL7930774.1"/>
    </source>
</evidence>
<sequence length="215" mass="23425">MDHLFITQDQALMPRWQAAFAEAKCVTAEQAEAQADADTLVWVLKEEHAVDGSSLIRRLAQRGTVVVLSMMPNNSAAMDALQQGARGYAHALSPADTLKQIATVVMHQGIWVPPDLMAHVMGSTWRLLNGDQQVQTSVLEALTQREREVALAVAKGASNKVVARELDITERTVKAHLTAIFAKLDIHDRLQLIIKLTGKGPAAKVTDTPIFSSSK</sequence>
<dbReference type="Proteomes" id="UP001165308">
    <property type="component" value="Unassembled WGS sequence"/>
</dbReference>
<organism evidence="3 4">
    <name type="scientific">Halomonas llamarensis</name>
    <dbReference type="NCBI Taxonomy" id="2945104"/>
    <lineage>
        <taxon>Bacteria</taxon>
        <taxon>Pseudomonadati</taxon>
        <taxon>Pseudomonadota</taxon>
        <taxon>Gammaproteobacteria</taxon>
        <taxon>Oceanospirillales</taxon>
        <taxon>Halomonadaceae</taxon>
        <taxon>Halomonas</taxon>
    </lineage>
</organism>
<evidence type="ECO:0000259" key="2">
    <source>
        <dbReference type="PROSITE" id="PS50043"/>
    </source>
</evidence>
<dbReference type="PROSITE" id="PS00622">
    <property type="entry name" value="HTH_LUXR_1"/>
    <property type="match status" value="1"/>
</dbReference>
<feature type="domain" description="HTH luxR-type" evidence="2">
    <location>
        <begin position="135"/>
        <end position="200"/>
    </location>
</feature>
<reference evidence="3" key="1">
    <citation type="submission" date="2022-05" db="EMBL/GenBank/DDBJ databases">
        <title>Halomonas geminus sp. nov. and Halomonas llamarensis sp. nov. isolated from high-altitude salars of the Atacama Desert.</title>
        <authorList>
            <person name="Hintersatz C."/>
            <person name="Rojas L.A."/>
            <person name="Wei T.-S."/>
            <person name="Kutschke S."/>
            <person name="Lehmann F."/>
            <person name="Jain R."/>
            <person name="Pollmann K."/>
        </authorList>
    </citation>
    <scope>NUCLEOTIDE SEQUENCE</scope>
    <source>
        <strain evidence="3">ATCHA</strain>
    </source>
</reference>
<evidence type="ECO:0000313" key="4">
    <source>
        <dbReference type="Proteomes" id="UP001165308"/>
    </source>
</evidence>
<protein>
    <submittedName>
        <fullName evidence="3">Response regulator transcription factor</fullName>
    </submittedName>
</protein>
<dbReference type="PANTHER" id="PTHR43214">
    <property type="entry name" value="TWO-COMPONENT RESPONSE REGULATOR"/>
    <property type="match status" value="1"/>
</dbReference>
<dbReference type="EMBL" id="JAMJPJ010000022">
    <property type="protein sequence ID" value="MCL7930774.1"/>
    <property type="molecule type" value="Genomic_DNA"/>
</dbReference>
<dbReference type="CDD" id="cd06170">
    <property type="entry name" value="LuxR_C_like"/>
    <property type="match status" value="1"/>
</dbReference>
<dbReference type="SUPFAM" id="SSF46894">
    <property type="entry name" value="C-terminal effector domain of the bipartite response regulators"/>
    <property type="match status" value="1"/>
</dbReference>
<dbReference type="Gene3D" id="3.40.50.2300">
    <property type="match status" value="1"/>
</dbReference>
<comment type="caution">
    <text evidence="3">The sequence shown here is derived from an EMBL/GenBank/DDBJ whole genome shotgun (WGS) entry which is preliminary data.</text>
</comment>
<dbReference type="RefSeq" id="WP_250082664.1">
    <property type="nucleotide sequence ID" value="NZ_JAMJPJ010000022.1"/>
</dbReference>
<gene>
    <name evidence="3" type="ORF">M8006_12440</name>
</gene>
<evidence type="ECO:0000256" key="1">
    <source>
        <dbReference type="ARBA" id="ARBA00023125"/>
    </source>
</evidence>
<dbReference type="PRINTS" id="PR00038">
    <property type="entry name" value="HTHLUXR"/>
</dbReference>
<dbReference type="InterPro" id="IPR000792">
    <property type="entry name" value="Tscrpt_reg_LuxR_C"/>
</dbReference>
<keyword evidence="4" id="KW-1185">Reference proteome</keyword>
<proteinExistence type="predicted"/>
<dbReference type="SMART" id="SM00421">
    <property type="entry name" value="HTH_LUXR"/>
    <property type="match status" value="1"/>
</dbReference>
<keyword evidence="1" id="KW-0238">DNA-binding</keyword>